<evidence type="ECO:0000256" key="4">
    <source>
        <dbReference type="ARBA" id="ARBA00022692"/>
    </source>
</evidence>
<keyword evidence="2 8" id="KW-1003">Cell membrane</keyword>
<name>A0A7Y2E6X3_UNCEI</name>
<dbReference type="InterPro" id="IPR036526">
    <property type="entry name" value="C-N_Hydrolase_sf"/>
</dbReference>
<dbReference type="AlphaFoldDB" id="A0A7Y2E6X3"/>
<dbReference type="Gene3D" id="3.60.110.10">
    <property type="entry name" value="Carbon-nitrogen hydrolase"/>
    <property type="match status" value="1"/>
</dbReference>
<feature type="transmembrane region" description="Helical" evidence="8">
    <location>
        <begin position="117"/>
        <end position="142"/>
    </location>
</feature>
<sequence>MRILLAIATGVLLAISFPRFYFGWAATFALIPLLFALEQPGNRSSLVSLKVAFRLGYLAGLVFFLLLLYWITFLPQENLTIPYAMFPALLLMTLYLSLYPAVTALTSVWLARRGAPLGLVFACLWTLFEAVRGSGMFGFPWGSLGYALAPYPHLIQFASYSGIWGVSLWLALISGMVHFYLSLPWSSKKVGLLVAMMVVLTIPYAHSRVVLSARQPRAAVRVGLVQPNIGNNKWQKAVRDSVVTVLLEQTKQLADENINHPPDLILWPETAIPARLPREAFYRFRVEDVVTQTNVPLLAGFPDGEPLSEGGYRFTNSAGLFLPNQGMVNRYDKRHLVPFSEFFPLPVLNRLDFGQSNFSSGDKPGVIDNLSQPFGVLICFESIFPGPARELSREGVRYLVNLTNDQWFGDSAAPTQHFYMNVLRAIENRMGLARAANTGISGVIDPYGIVRERSTTFIQARMLVPVELGRELTFYARYGDWILWVTGGLVFVFWGLGRRYL</sequence>
<dbReference type="GO" id="GO:0042158">
    <property type="term" value="P:lipoprotein biosynthetic process"/>
    <property type="evidence" value="ECO:0007669"/>
    <property type="project" value="UniProtKB-UniRule"/>
</dbReference>
<evidence type="ECO:0000313" key="11">
    <source>
        <dbReference type="Proteomes" id="UP000547674"/>
    </source>
</evidence>
<dbReference type="SUPFAM" id="SSF56317">
    <property type="entry name" value="Carbon-nitrogen hydrolase"/>
    <property type="match status" value="1"/>
</dbReference>
<dbReference type="Pfam" id="PF00795">
    <property type="entry name" value="CN_hydrolase"/>
    <property type="match status" value="1"/>
</dbReference>
<evidence type="ECO:0000256" key="6">
    <source>
        <dbReference type="ARBA" id="ARBA00023136"/>
    </source>
</evidence>
<keyword evidence="7 8" id="KW-0012">Acyltransferase</keyword>
<feature type="transmembrane region" description="Helical" evidence="8">
    <location>
        <begin position="20"/>
        <end position="39"/>
    </location>
</feature>
<keyword evidence="5 8" id="KW-1133">Transmembrane helix</keyword>
<dbReference type="HAMAP" id="MF_01148">
    <property type="entry name" value="Lnt"/>
    <property type="match status" value="1"/>
</dbReference>
<evidence type="ECO:0000259" key="9">
    <source>
        <dbReference type="PROSITE" id="PS50263"/>
    </source>
</evidence>
<evidence type="ECO:0000256" key="8">
    <source>
        <dbReference type="HAMAP-Rule" id="MF_01148"/>
    </source>
</evidence>
<dbReference type="EC" id="2.3.1.269" evidence="8"/>
<dbReference type="GO" id="GO:0005886">
    <property type="term" value="C:plasma membrane"/>
    <property type="evidence" value="ECO:0007669"/>
    <property type="project" value="UniProtKB-SubCell"/>
</dbReference>
<dbReference type="UniPathway" id="UPA00666"/>
<accession>A0A7Y2E6X3</accession>
<dbReference type="PROSITE" id="PS50263">
    <property type="entry name" value="CN_HYDROLASE"/>
    <property type="match status" value="1"/>
</dbReference>
<dbReference type="InterPro" id="IPR003010">
    <property type="entry name" value="C-N_Hydrolase"/>
</dbReference>
<dbReference type="PANTHER" id="PTHR38686">
    <property type="entry name" value="APOLIPOPROTEIN N-ACYLTRANSFERASE"/>
    <property type="match status" value="1"/>
</dbReference>
<feature type="transmembrane region" description="Helical" evidence="8">
    <location>
        <begin position="481"/>
        <end position="497"/>
    </location>
</feature>
<feature type="transmembrane region" description="Helical" evidence="8">
    <location>
        <begin position="162"/>
        <end position="183"/>
    </location>
</feature>
<feature type="transmembrane region" description="Helical" evidence="8">
    <location>
        <begin position="51"/>
        <end position="71"/>
    </location>
</feature>
<keyword evidence="4 8" id="KW-0812">Transmembrane</keyword>
<evidence type="ECO:0000256" key="3">
    <source>
        <dbReference type="ARBA" id="ARBA00022679"/>
    </source>
</evidence>
<feature type="transmembrane region" description="Helical" evidence="8">
    <location>
        <begin position="83"/>
        <end position="110"/>
    </location>
</feature>
<comment type="caution">
    <text evidence="10">The sequence shown here is derived from an EMBL/GenBank/DDBJ whole genome shotgun (WGS) entry which is preliminary data.</text>
</comment>
<protein>
    <recommendedName>
        <fullName evidence="8">Apolipoprotein N-acyltransferase</fullName>
        <shortName evidence="8">ALP N-acyltransferase</shortName>
        <ecNumber evidence="8">2.3.1.269</ecNumber>
    </recommendedName>
</protein>
<dbReference type="GO" id="GO:0016410">
    <property type="term" value="F:N-acyltransferase activity"/>
    <property type="evidence" value="ECO:0007669"/>
    <property type="project" value="UniProtKB-UniRule"/>
</dbReference>
<dbReference type="CDD" id="cd07571">
    <property type="entry name" value="ALP_N-acyl_transferase"/>
    <property type="match status" value="1"/>
</dbReference>
<comment type="subcellular location">
    <subcellularLocation>
        <location evidence="1 8">Cell membrane</location>
        <topology evidence="1 8">Multi-pass membrane protein</topology>
    </subcellularLocation>
</comment>
<evidence type="ECO:0000256" key="7">
    <source>
        <dbReference type="ARBA" id="ARBA00023315"/>
    </source>
</evidence>
<comment type="catalytic activity">
    <reaction evidence="8">
        <text>N-terminal S-1,2-diacyl-sn-glyceryl-L-cysteinyl-[lipoprotein] + a glycerophospholipid = N-acyl-S-1,2-diacyl-sn-glyceryl-L-cysteinyl-[lipoprotein] + a 2-acyl-sn-glycero-3-phospholipid + H(+)</text>
        <dbReference type="Rhea" id="RHEA:48228"/>
        <dbReference type="Rhea" id="RHEA-COMP:14681"/>
        <dbReference type="Rhea" id="RHEA-COMP:14684"/>
        <dbReference type="ChEBI" id="CHEBI:15378"/>
        <dbReference type="ChEBI" id="CHEBI:136912"/>
        <dbReference type="ChEBI" id="CHEBI:140656"/>
        <dbReference type="ChEBI" id="CHEBI:140657"/>
        <dbReference type="ChEBI" id="CHEBI:140660"/>
        <dbReference type="EC" id="2.3.1.269"/>
    </reaction>
</comment>
<keyword evidence="10" id="KW-0449">Lipoprotein</keyword>
<comment type="function">
    <text evidence="8">Catalyzes the phospholipid dependent N-acylation of the N-terminal cysteine of apolipoprotein, the last step in lipoprotein maturation.</text>
</comment>
<evidence type="ECO:0000313" key="10">
    <source>
        <dbReference type="EMBL" id="NNF05800.1"/>
    </source>
</evidence>
<evidence type="ECO:0000256" key="5">
    <source>
        <dbReference type="ARBA" id="ARBA00022989"/>
    </source>
</evidence>
<feature type="domain" description="CN hydrolase" evidence="9">
    <location>
        <begin position="220"/>
        <end position="468"/>
    </location>
</feature>
<evidence type="ECO:0000256" key="2">
    <source>
        <dbReference type="ARBA" id="ARBA00022475"/>
    </source>
</evidence>
<dbReference type="PANTHER" id="PTHR38686:SF1">
    <property type="entry name" value="APOLIPOPROTEIN N-ACYLTRANSFERASE"/>
    <property type="match status" value="1"/>
</dbReference>
<dbReference type="Proteomes" id="UP000547674">
    <property type="component" value="Unassembled WGS sequence"/>
</dbReference>
<comment type="pathway">
    <text evidence="8">Protein modification; lipoprotein biosynthesis (N-acyl transfer).</text>
</comment>
<keyword evidence="6 8" id="KW-0472">Membrane</keyword>
<keyword evidence="3 8" id="KW-0808">Transferase</keyword>
<dbReference type="InterPro" id="IPR004563">
    <property type="entry name" value="Apolipo_AcylTrfase"/>
</dbReference>
<reference evidence="10 11" key="1">
    <citation type="submission" date="2020-03" db="EMBL/GenBank/DDBJ databases">
        <title>Metabolic flexibility allows generalist bacteria to become dominant in a frequently disturbed ecosystem.</title>
        <authorList>
            <person name="Chen Y.-J."/>
            <person name="Leung P.M."/>
            <person name="Bay S.K."/>
            <person name="Hugenholtz P."/>
            <person name="Kessler A.J."/>
            <person name="Shelley G."/>
            <person name="Waite D.W."/>
            <person name="Cook P.L."/>
            <person name="Greening C."/>
        </authorList>
    </citation>
    <scope>NUCLEOTIDE SEQUENCE [LARGE SCALE GENOMIC DNA]</scope>
    <source>
        <strain evidence="10">SS_bin_28</strain>
    </source>
</reference>
<feature type="transmembrane region" description="Helical" evidence="8">
    <location>
        <begin position="190"/>
        <end position="206"/>
    </location>
</feature>
<dbReference type="InterPro" id="IPR045378">
    <property type="entry name" value="LNT_N"/>
</dbReference>
<dbReference type="Pfam" id="PF20154">
    <property type="entry name" value="LNT_N"/>
    <property type="match status" value="1"/>
</dbReference>
<gene>
    <name evidence="8 10" type="primary">lnt</name>
    <name evidence="10" type="ORF">HKN21_03480</name>
</gene>
<comment type="similarity">
    <text evidence="8">Belongs to the CN hydrolase family. Apolipoprotein N-acyltransferase subfamily.</text>
</comment>
<dbReference type="EMBL" id="JABDJR010000131">
    <property type="protein sequence ID" value="NNF05800.1"/>
    <property type="molecule type" value="Genomic_DNA"/>
</dbReference>
<dbReference type="NCBIfam" id="TIGR00546">
    <property type="entry name" value="lnt"/>
    <property type="match status" value="1"/>
</dbReference>
<organism evidence="10 11">
    <name type="scientific">Eiseniibacteriota bacterium</name>
    <dbReference type="NCBI Taxonomy" id="2212470"/>
    <lineage>
        <taxon>Bacteria</taxon>
        <taxon>Candidatus Eiseniibacteriota</taxon>
    </lineage>
</organism>
<evidence type="ECO:0000256" key="1">
    <source>
        <dbReference type="ARBA" id="ARBA00004651"/>
    </source>
</evidence>
<proteinExistence type="inferred from homology"/>